<dbReference type="EMBL" id="KI392557">
    <property type="protein sequence ID" value="ERN14210.1"/>
    <property type="molecule type" value="Genomic_DNA"/>
</dbReference>
<reference evidence="3" key="1">
    <citation type="journal article" date="2013" name="Science">
        <title>The Amborella genome and the evolution of flowering plants.</title>
        <authorList>
            <consortium name="Amborella Genome Project"/>
        </authorList>
    </citation>
    <scope>NUCLEOTIDE SEQUENCE [LARGE SCALE GENOMIC DNA]</scope>
</reference>
<dbReference type="Gramene" id="ERN14210">
    <property type="protein sequence ID" value="ERN14210"/>
    <property type="gene ID" value="AMTR_s00033p00105920"/>
</dbReference>
<dbReference type="AlphaFoldDB" id="U5CW88"/>
<gene>
    <name evidence="2" type="ORF">AMTR_s00033p00105920</name>
</gene>
<keyword evidence="3" id="KW-1185">Reference proteome</keyword>
<accession>U5CW88</accession>
<proteinExistence type="predicted"/>
<dbReference type="HOGENOM" id="CLU_2281210_0_0_1"/>
<evidence type="ECO:0000313" key="2">
    <source>
        <dbReference type="EMBL" id="ERN14210.1"/>
    </source>
</evidence>
<evidence type="ECO:0000256" key="1">
    <source>
        <dbReference type="SAM" id="MobiDB-lite"/>
    </source>
</evidence>
<dbReference type="Proteomes" id="UP000017836">
    <property type="component" value="Unassembled WGS sequence"/>
</dbReference>
<evidence type="ECO:0000313" key="3">
    <source>
        <dbReference type="Proteomes" id="UP000017836"/>
    </source>
</evidence>
<protein>
    <submittedName>
        <fullName evidence="2">Uncharacterized protein</fullName>
    </submittedName>
</protein>
<name>U5CW88_AMBTC</name>
<feature type="region of interest" description="Disordered" evidence="1">
    <location>
        <begin position="82"/>
        <end position="102"/>
    </location>
</feature>
<sequence length="102" mass="11033">MKEVEGDKKGETLVDAKPIRVIPSEVELDQANESEVMQKGEVKMVLITMKVKQEENEVEGAKGQKVMQEVVKVATLVGQNEAAGAGTREGAHRGAGLKFKGR</sequence>
<organism evidence="2 3">
    <name type="scientific">Amborella trichopoda</name>
    <dbReference type="NCBI Taxonomy" id="13333"/>
    <lineage>
        <taxon>Eukaryota</taxon>
        <taxon>Viridiplantae</taxon>
        <taxon>Streptophyta</taxon>
        <taxon>Embryophyta</taxon>
        <taxon>Tracheophyta</taxon>
        <taxon>Spermatophyta</taxon>
        <taxon>Magnoliopsida</taxon>
        <taxon>Amborellales</taxon>
        <taxon>Amborellaceae</taxon>
        <taxon>Amborella</taxon>
    </lineage>
</organism>